<dbReference type="Pfam" id="PF00455">
    <property type="entry name" value="DeoRC"/>
    <property type="match status" value="1"/>
</dbReference>
<dbReference type="PANTHER" id="PTHR30363">
    <property type="entry name" value="HTH-TYPE TRANSCRIPTIONAL REGULATOR SRLR-RELATED"/>
    <property type="match status" value="1"/>
</dbReference>
<organism evidence="5">
    <name type="scientific">freshwater metagenome</name>
    <dbReference type="NCBI Taxonomy" id="449393"/>
    <lineage>
        <taxon>unclassified sequences</taxon>
        <taxon>metagenomes</taxon>
        <taxon>ecological metagenomes</taxon>
    </lineage>
</organism>
<evidence type="ECO:0000256" key="1">
    <source>
        <dbReference type="ARBA" id="ARBA00023015"/>
    </source>
</evidence>
<dbReference type="Gene3D" id="3.40.50.1360">
    <property type="match status" value="1"/>
</dbReference>
<comment type="caution">
    <text evidence="5">The sequence shown here is derived from an EMBL/GenBank/DDBJ whole genome shotgun (WGS) entry which is preliminary data.</text>
</comment>
<dbReference type="SUPFAM" id="SSF100950">
    <property type="entry name" value="NagB/RpiA/CoA transferase-like"/>
    <property type="match status" value="1"/>
</dbReference>
<name>A0A094QGN1_9ZZZZ</name>
<evidence type="ECO:0000256" key="3">
    <source>
        <dbReference type="ARBA" id="ARBA00023163"/>
    </source>
</evidence>
<dbReference type="AlphaFoldDB" id="A0A094QGN1"/>
<evidence type="ECO:0000259" key="4">
    <source>
        <dbReference type="PROSITE" id="PS51000"/>
    </source>
</evidence>
<protein>
    <recommendedName>
        <fullName evidence="4">HTH deoR-type domain-containing protein</fullName>
    </recommendedName>
</protein>
<dbReference type="InterPro" id="IPR036388">
    <property type="entry name" value="WH-like_DNA-bd_sf"/>
</dbReference>
<dbReference type="InterPro" id="IPR001034">
    <property type="entry name" value="DeoR_HTH"/>
</dbReference>
<evidence type="ECO:0000313" key="5">
    <source>
        <dbReference type="EMBL" id="KGA13476.1"/>
    </source>
</evidence>
<dbReference type="GO" id="GO:0003700">
    <property type="term" value="F:DNA-binding transcription factor activity"/>
    <property type="evidence" value="ECO:0007669"/>
    <property type="project" value="InterPro"/>
</dbReference>
<dbReference type="PANTHER" id="PTHR30363:SF44">
    <property type="entry name" value="AGA OPERON TRANSCRIPTIONAL REPRESSOR-RELATED"/>
    <property type="match status" value="1"/>
</dbReference>
<dbReference type="SMART" id="SM00420">
    <property type="entry name" value="HTH_DEOR"/>
    <property type="match status" value="1"/>
</dbReference>
<sequence>MSRRLLSIERHQKIVEKVSVEEAIDFITLAKELNVSVMTVRRDIRELEKQGYLKLTRGGAYAQITRSIDILLSPRAEDQGEAKTIIGKYAASLIEPGEVIFIGAGSTTAQFVQYLKPDLNLTVITASIPHATFLAAKGFKVISTGGEIATDDIAQTGYIAHDNIKRFFASKTIIGTRGVAKDVGLTDINSEVAQMSSLMVAQAEQVLVLADISKVGVKANYAICPLSDIDEIITTKDAEQAYLAECGDQCEVLASE</sequence>
<dbReference type="EMBL" id="JNSL01000185">
    <property type="protein sequence ID" value="KGA13476.1"/>
    <property type="molecule type" value="Genomic_DNA"/>
</dbReference>
<dbReference type="GO" id="GO:0003677">
    <property type="term" value="F:DNA binding"/>
    <property type="evidence" value="ECO:0007669"/>
    <property type="project" value="UniProtKB-KW"/>
</dbReference>
<dbReference type="InterPro" id="IPR036390">
    <property type="entry name" value="WH_DNA-bd_sf"/>
</dbReference>
<dbReference type="InterPro" id="IPR037171">
    <property type="entry name" value="NagB/RpiA_transferase-like"/>
</dbReference>
<dbReference type="InterPro" id="IPR014036">
    <property type="entry name" value="DeoR-like_C"/>
</dbReference>
<dbReference type="PROSITE" id="PS00894">
    <property type="entry name" value="HTH_DEOR_1"/>
    <property type="match status" value="1"/>
</dbReference>
<evidence type="ECO:0000256" key="2">
    <source>
        <dbReference type="ARBA" id="ARBA00023125"/>
    </source>
</evidence>
<dbReference type="InterPro" id="IPR018356">
    <property type="entry name" value="Tscrpt_reg_HTH_DeoR_CS"/>
</dbReference>
<dbReference type="SUPFAM" id="SSF46785">
    <property type="entry name" value="Winged helix' DNA-binding domain"/>
    <property type="match status" value="1"/>
</dbReference>
<accession>A0A094QGN1</accession>
<keyword evidence="3" id="KW-0804">Transcription</keyword>
<dbReference type="InterPro" id="IPR050313">
    <property type="entry name" value="Carb_Metab_HTH_regulators"/>
</dbReference>
<gene>
    <name evidence="5" type="ORF">GM51_19645</name>
</gene>
<feature type="domain" description="HTH deoR-type" evidence="4">
    <location>
        <begin position="7"/>
        <end position="62"/>
    </location>
</feature>
<dbReference type="SMART" id="SM01134">
    <property type="entry name" value="DeoRC"/>
    <property type="match status" value="1"/>
</dbReference>
<keyword evidence="1" id="KW-0805">Transcription regulation</keyword>
<keyword evidence="2" id="KW-0238">DNA-binding</keyword>
<dbReference type="Gene3D" id="1.10.10.10">
    <property type="entry name" value="Winged helix-like DNA-binding domain superfamily/Winged helix DNA-binding domain"/>
    <property type="match status" value="1"/>
</dbReference>
<dbReference type="PROSITE" id="PS51000">
    <property type="entry name" value="HTH_DEOR_2"/>
    <property type="match status" value="1"/>
</dbReference>
<dbReference type="Pfam" id="PF08220">
    <property type="entry name" value="HTH_DeoR"/>
    <property type="match status" value="1"/>
</dbReference>
<proteinExistence type="predicted"/>
<reference evidence="5" key="1">
    <citation type="submission" date="2014-06" db="EMBL/GenBank/DDBJ databases">
        <title>Key roles for freshwater Actinobacteria revealed by deep metagenomic sequencing.</title>
        <authorList>
            <person name="Ghai R."/>
            <person name="Mizuno C.M."/>
            <person name="Picazo A."/>
            <person name="Camacho A."/>
            <person name="Rodriguez-Valera F."/>
        </authorList>
    </citation>
    <scope>NUCLEOTIDE SEQUENCE</scope>
</reference>
<dbReference type="PRINTS" id="PR00037">
    <property type="entry name" value="HTHLACR"/>
</dbReference>